<dbReference type="PRINTS" id="PR00410">
    <property type="entry name" value="PHEHYDRXLASE"/>
</dbReference>
<accession>A0A5M8AAN1</accession>
<feature type="domain" description="2Fe-2S ferredoxin-type" evidence="4">
    <location>
        <begin position="1"/>
        <end position="93"/>
    </location>
</feature>
<dbReference type="PROSITE" id="PS51085">
    <property type="entry name" value="2FE2S_FER_2"/>
    <property type="match status" value="1"/>
</dbReference>
<comment type="cofactor">
    <cofactor evidence="3">
        <name>[2Fe-2S] cluster</name>
        <dbReference type="ChEBI" id="CHEBI:190135"/>
    </cofactor>
</comment>
<dbReference type="InterPro" id="IPR008333">
    <property type="entry name" value="Cbr1-like_FAD-bd_dom"/>
</dbReference>
<sequence>MEVRVLPHGQRLDVPQGENLLSALQQHGVPISYSCMAGRCGTCRCRLLEGDVRPAGDDSAHTLINDDEQGGRALLACQSMVMGPCTIEIPEPDEVVVHPSRIVKGTVTALADLTHDIKLIRLAPSKPLSFSPGQYATLQFTPDHIRPYSMARLPGDGELEFHVRMVPQGRVTGYIREQLKVGDTVRVSGPLGTSYLRTRNDDPILCIAGGTGLAPVLAIVRGAIAAGLSNPIHLYFGIRSPRDAYGLDWLNELAQRHPRLRIDVVSTETGSDRDLRTGLVTEAVAHDYADLNGWRAYLCGAPPMVEAATVLLRDRGIQADHIYADAFYASND</sequence>
<dbReference type="InterPro" id="IPR006058">
    <property type="entry name" value="2Fe2S_fd_BS"/>
</dbReference>
<dbReference type="InterPro" id="IPR001041">
    <property type="entry name" value="2Fe-2S_ferredoxin-type"/>
</dbReference>
<dbReference type="InterPro" id="IPR001709">
    <property type="entry name" value="Flavoprot_Pyr_Nucl_cyt_Rdtase"/>
</dbReference>
<dbReference type="InterPro" id="IPR039261">
    <property type="entry name" value="FNR_nucleotide-bd"/>
</dbReference>
<reference evidence="6 7" key="1">
    <citation type="submission" date="2019-09" db="EMBL/GenBank/DDBJ databases">
        <title>Isolation of a novel species in the genus Cupriavidus from patients with sepsis using whole genome sequencing.</title>
        <authorList>
            <person name="Kweon O.J."/>
            <person name="Lee M.-K."/>
        </authorList>
    </citation>
    <scope>NUCLEOTIDE SEQUENCE [LARGE SCALE GENOMIC DNA]</scope>
    <source>
        <strain evidence="6 7">MKL-01</strain>
    </source>
</reference>
<keyword evidence="2" id="KW-0479">Metal-binding</keyword>
<dbReference type="SUPFAM" id="SSF52343">
    <property type="entry name" value="Ferredoxin reductase-like, C-terminal NADP-linked domain"/>
    <property type="match status" value="1"/>
</dbReference>
<dbReference type="PROSITE" id="PS51384">
    <property type="entry name" value="FAD_FR"/>
    <property type="match status" value="1"/>
</dbReference>
<dbReference type="PROSITE" id="PS51257">
    <property type="entry name" value="PROKAR_LIPOPROTEIN"/>
    <property type="match status" value="1"/>
</dbReference>
<comment type="cofactor">
    <cofactor evidence="1">
        <name>FAD</name>
        <dbReference type="ChEBI" id="CHEBI:57692"/>
    </cofactor>
</comment>
<dbReference type="PANTHER" id="PTHR47354:SF5">
    <property type="entry name" value="PROTEIN RFBI"/>
    <property type="match status" value="1"/>
</dbReference>
<dbReference type="Gene3D" id="2.40.30.10">
    <property type="entry name" value="Translation factors"/>
    <property type="match status" value="1"/>
</dbReference>
<evidence type="ECO:0000313" key="6">
    <source>
        <dbReference type="EMBL" id="KAA6118004.1"/>
    </source>
</evidence>
<dbReference type="CDD" id="cd00207">
    <property type="entry name" value="fer2"/>
    <property type="match status" value="1"/>
</dbReference>
<dbReference type="Gene3D" id="3.10.20.30">
    <property type="match status" value="1"/>
</dbReference>
<keyword evidence="2" id="KW-0411">Iron-sulfur</keyword>
<dbReference type="PRINTS" id="PR00371">
    <property type="entry name" value="FPNCR"/>
</dbReference>
<dbReference type="InterPro" id="IPR012675">
    <property type="entry name" value="Beta-grasp_dom_sf"/>
</dbReference>
<dbReference type="Pfam" id="PF00175">
    <property type="entry name" value="NAD_binding_1"/>
    <property type="match status" value="1"/>
</dbReference>
<dbReference type="InterPro" id="IPR036010">
    <property type="entry name" value="2Fe-2S_ferredoxin-like_sf"/>
</dbReference>
<dbReference type="Pfam" id="PF00111">
    <property type="entry name" value="Fer2"/>
    <property type="match status" value="1"/>
</dbReference>
<evidence type="ECO:0000259" key="5">
    <source>
        <dbReference type="PROSITE" id="PS51384"/>
    </source>
</evidence>
<organism evidence="6 7">
    <name type="scientific">Cupriavidus cauae</name>
    <dbReference type="NCBI Taxonomy" id="2608999"/>
    <lineage>
        <taxon>Bacteria</taxon>
        <taxon>Pseudomonadati</taxon>
        <taxon>Pseudomonadota</taxon>
        <taxon>Betaproteobacteria</taxon>
        <taxon>Burkholderiales</taxon>
        <taxon>Burkholderiaceae</taxon>
        <taxon>Cupriavidus</taxon>
    </lineage>
</organism>
<feature type="domain" description="FAD-binding FR-type" evidence="5">
    <location>
        <begin position="100"/>
        <end position="197"/>
    </location>
</feature>
<dbReference type="GO" id="GO:0051537">
    <property type="term" value="F:2 iron, 2 sulfur cluster binding"/>
    <property type="evidence" value="ECO:0007669"/>
    <property type="project" value="UniProtKB-KW"/>
</dbReference>
<dbReference type="InterPro" id="IPR017938">
    <property type="entry name" value="Riboflavin_synthase-like_b-brl"/>
</dbReference>
<dbReference type="PANTHER" id="PTHR47354">
    <property type="entry name" value="NADH OXIDOREDUCTASE HCR"/>
    <property type="match status" value="1"/>
</dbReference>
<name>A0A5M8AAN1_9BURK</name>
<dbReference type="Proteomes" id="UP000324324">
    <property type="component" value="Unassembled WGS sequence"/>
</dbReference>
<evidence type="ECO:0000256" key="3">
    <source>
        <dbReference type="ARBA" id="ARBA00034078"/>
    </source>
</evidence>
<keyword evidence="2" id="KW-0408">Iron</keyword>
<evidence type="ECO:0000259" key="4">
    <source>
        <dbReference type="PROSITE" id="PS51085"/>
    </source>
</evidence>
<protein>
    <submittedName>
        <fullName evidence="6">2Fe-2S iron-sulfur cluster binding domain-containing protein</fullName>
    </submittedName>
</protein>
<dbReference type="InterPro" id="IPR050415">
    <property type="entry name" value="MRET"/>
</dbReference>
<dbReference type="InterPro" id="IPR001433">
    <property type="entry name" value="OxRdtase_FAD/NAD-bd"/>
</dbReference>
<dbReference type="SUPFAM" id="SSF63380">
    <property type="entry name" value="Riboflavin synthase domain-like"/>
    <property type="match status" value="1"/>
</dbReference>
<evidence type="ECO:0000256" key="1">
    <source>
        <dbReference type="ARBA" id="ARBA00001974"/>
    </source>
</evidence>
<dbReference type="Pfam" id="PF00970">
    <property type="entry name" value="FAD_binding_6"/>
    <property type="match status" value="1"/>
</dbReference>
<keyword evidence="7" id="KW-1185">Reference proteome</keyword>
<keyword evidence="2" id="KW-0001">2Fe-2S</keyword>
<comment type="caution">
    <text evidence="6">The sequence shown here is derived from an EMBL/GenBank/DDBJ whole genome shotgun (WGS) entry which is preliminary data.</text>
</comment>
<dbReference type="SUPFAM" id="SSF54292">
    <property type="entry name" value="2Fe-2S ferredoxin-like"/>
    <property type="match status" value="1"/>
</dbReference>
<proteinExistence type="predicted"/>
<evidence type="ECO:0000313" key="7">
    <source>
        <dbReference type="Proteomes" id="UP000324324"/>
    </source>
</evidence>
<dbReference type="EMBL" id="VWRN01000060">
    <property type="protein sequence ID" value="KAA6118004.1"/>
    <property type="molecule type" value="Genomic_DNA"/>
</dbReference>
<dbReference type="AlphaFoldDB" id="A0A5M8AAN1"/>
<dbReference type="PROSITE" id="PS00197">
    <property type="entry name" value="2FE2S_FER_1"/>
    <property type="match status" value="1"/>
</dbReference>
<dbReference type="Gene3D" id="3.40.50.80">
    <property type="entry name" value="Nucleotide-binding domain of ferredoxin-NADP reductase (FNR) module"/>
    <property type="match status" value="1"/>
</dbReference>
<evidence type="ECO:0000256" key="2">
    <source>
        <dbReference type="ARBA" id="ARBA00022714"/>
    </source>
</evidence>
<dbReference type="CDD" id="cd06187">
    <property type="entry name" value="O2ase_reductase_like"/>
    <property type="match status" value="1"/>
</dbReference>
<gene>
    <name evidence="6" type="ORF">F1599_22195</name>
</gene>
<dbReference type="GO" id="GO:0016491">
    <property type="term" value="F:oxidoreductase activity"/>
    <property type="evidence" value="ECO:0007669"/>
    <property type="project" value="InterPro"/>
</dbReference>
<dbReference type="InterPro" id="IPR017927">
    <property type="entry name" value="FAD-bd_FR_type"/>
</dbReference>